<dbReference type="AlphaFoldDB" id="A0A0D2GB22"/>
<dbReference type="RefSeq" id="XP_016622456.1">
    <property type="nucleotide sequence ID" value="XM_016760606.1"/>
</dbReference>
<dbReference type="GO" id="GO:0004467">
    <property type="term" value="F:long-chain fatty acid-CoA ligase activity"/>
    <property type="evidence" value="ECO:0007669"/>
    <property type="project" value="TreeGrafter"/>
</dbReference>
<name>A0A0D2GB22_CLAB1</name>
<dbReference type="HOGENOM" id="CLU_1111272_0_0_1"/>
<comment type="similarity">
    <text evidence="1">Belongs to the ATP-dependent AMP-binding enzyme family.</text>
</comment>
<gene>
    <name evidence="3" type="ORF">Z519_02851</name>
</gene>
<accession>A0A0D2GB22</accession>
<dbReference type="PANTHER" id="PTHR43107">
    <property type="entry name" value="LONG-CHAIN FATTY ACID TRANSPORT PROTEIN"/>
    <property type="match status" value="1"/>
</dbReference>
<dbReference type="GO" id="GO:0005811">
    <property type="term" value="C:lipid droplet"/>
    <property type="evidence" value="ECO:0007669"/>
    <property type="project" value="TreeGrafter"/>
</dbReference>
<dbReference type="GO" id="GO:0009898">
    <property type="term" value="C:cytoplasmic side of plasma membrane"/>
    <property type="evidence" value="ECO:0007669"/>
    <property type="project" value="TreeGrafter"/>
</dbReference>
<dbReference type="Proteomes" id="UP000053789">
    <property type="component" value="Unassembled WGS sequence"/>
</dbReference>
<dbReference type="OrthoDB" id="10444283at2759"/>
<dbReference type="GO" id="GO:0005324">
    <property type="term" value="F:long-chain fatty acid transmembrane transporter activity"/>
    <property type="evidence" value="ECO:0007669"/>
    <property type="project" value="TreeGrafter"/>
</dbReference>
<evidence type="ECO:0000256" key="2">
    <source>
        <dbReference type="ARBA" id="ARBA00022598"/>
    </source>
</evidence>
<reference evidence="3" key="1">
    <citation type="submission" date="2015-01" db="EMBL/GenBank/DDBJ databases">
        <title>The Genome Sequence of Cladophialophora bantiana CBS 173.52.</title>
        <authorList>
            <consortium name="The Broad Institute Genomics Platform"/>
            <person name="Cuomo C."/>
            <person name="de Hoog S."/>
            <person name="Gorbushina A."/>
            <person name="Stielow B."/>
            <person name="Teixiera M."/>
            <person name="Abouelleil A."/>
            <person name="Chapman S.B."/>
            <person name="Priest M."/>
            <person name="Young S.K."/>
            <person name="Wortman J."/>
            <person name="Nusbaum C."/>
            <person name="Birren B."/>
        </authorList>
    </citation>
    <scope>NUCLEOTIDE SEQUENCE [LARGE SCALE GENOMIC DNA]</scope>
    <source>
        <strain evidence="3">CBS 173.52</strain>
    </source>
</reference>
<proteinExistence type="inferred from homology"/>
<dbReference type="SUPFAM" id="SSF56801">
    <property type="entry name" value="Acetyl-CoA synthetase-like"/>
    <property type="match status" value="1"/>
</dbReference>
<dbReference type="VEuPathDB" id="FungiDB:Z519_02851"/>
<dbReference type="GO" id="GO:0044539">
    <property type="term" value="P:long-chain fatty acid import into cell"/>
    <property type="evidence" value="ECO:0007669"/>
    <property type="project" value="TreeGrafter"/>
</dbReference>
<evidence type="ECO:0000313" key="4">
    <source>
        <dbReference type="Proteomes" id="UP000053789"/>
    </source>
</evidence>
<evidence type="ECO:0000313" key="3">
    <source>
        <dbReference type="EMBL" id="KIW95787.1"/>
    </source>
</evidence>
<keyword evidence="4" id="KW-1185">Reference proteome</keyword>
<evidence type="ECO:0000256" key="1">
    <source>
        <dbReference type="ARBA" id="ARBA00006432"/>
    </source>
</evidence>
<protein>
    <submittedName>
        <fullName evidence="3">Uncharacterized protein</fullName>
    </submittedName>
</protein>
<dbReference type="GO" id="GO:0005777">
    <property type="term" value="C:peroxisome"/>
    <property type="evidence" value="ECO:0007669"/>
    <property type="project" value="TreeGrafter"/>
</dbReference>
<dbReference type="InterPro" id="IPR045851">
    <property type="entry name" value="AMP-bd_C_sf"/>
</dbReference>
<dbReference type="GeneID" id="27695779"/>
<keyword evidence="2" id="KW-0436">Ligase</keyword>
<organism evidence="3 4">
    <name type="scientific">Cladophialophora bantiana (strain ATCC 10958 / CBS 173.52 / CDC B-1940 / NIH 8579)</name>
    <name type="common">Xylohypha bantiana</name>
    <dbReference type="NCBI Taxonomy" id="1442370"/>
    <lineage>
        <taxon>Eukaryota</taxon>
        <taxon>Fungi</taxon>
        <taxon>Dikarya</taxon>
        <taxon>Ascomycota</taxon>
        <taxon>Pezizomycotina</taxon>
        <taxon>Eurotiomycetes</taxon>
        <taxon>Chaetothyriomycetidae</taxon>
        <taxon>Chaetothyriales</taxon>
        <taxon>Herpotrichiellaceae</taxon>
        <taxon>Cladophialophora</taxon>
    </lineage>
</organism>
<dbReference type="EMBL" id="KN846983">
    <property type="protein sequence ID" value="KIW95787.1"/>
    <property type="molecule type" value="Genomic_DNA"/>
</dbReference>
<sequence length="250" mass="26970">MGSAAADEEMSRQTLQDGSADLPCLTCRGLFSAYSIDGPYRDPKTGYCVVAAFDEPGEVIASFKSMGILCRVFGGHGGYRDQNIARPLLPKVTSGNVVAIPSRDTFRWKGENLSADEVRAFISGTQDVWDVAAVVKQLKSYDGQVGAVVITFDGSPDSEIEGRFIKGLYHALRGKGLPDYALPKLVAVTNELVAVGDTFKHAKQNFKGIDWSPATLDKGTRKYWLDSEAKTSKPINAKSGATIEKGQAKL</sequence>
<dbReference type="PANTHER" id="PTHR43107:SF20">
    <property type="entry name" value="FATTY ACID TRANSPORTER_ACYL-COA SYNTHETASE (FAT1), PUTATIVE (AFU_ORTHOLOGUE AFUA_2G11360)-RELATED"/>
    <property type="match status" value="1"/>
</dbReference>
<dbReference type="Gene3D" id="3.30.300.30">
    <property type="match status" value="1"/>
</dbReference>